<reference evidence="1" key="1">
    <citation type="submission" date="2021-01" db="EMBL/GenBank/DDBJ databases">
        <authorList>
            <consortium name="Genoscope - CEA"/>
            <person name="William W."/>
        </authorList>
    </citation>
    <scope>NUCLEOTIDE SEQUENCE</scope>
</reference>
<keyword evidence="2" id="KW-1185">Reference proteome</keyword>
<protein>
    <submittedName>
        <fullName evidence="1">Uncharacterized protein</fullName>
    </submittedName>
</protein>
<sequence>MEEEETQLLQLRDSDDEEDLIPQFKIMSLRDGKHRKVQLQSYNSNNKSDIRKQQQNLIEQNTVTNYYQSVNSLLYDLRKEYLENVEIENKKINEE</sequence>
<name>A0A8S1XKY5_PAROT</name>
<evidence type="ECO:0000313" key="2">
    <source>
        <dbReference type="Proteomes" id="UP000683925"/>
    </source>
</evidence>
<evidence type="ECO:0000313" key="1">
    <source>
        <dbReference type="EMBL" id="CAD8201549.1"/>
    </source>
</evidence>
<gene>
    <name evidence="1" type="ORF">POCTA_138.1.T1250015</name>
</gene>
<proteinExistence type="predicted"/>
<dbReference type="EMBL" id="CAJJDP010000125">
    <property type="protein sequence ID" value="CAD8201549.1"/>
    <property type="molecule type" value="Genomic_DNA"/>
</dbReference>
<organism evidence="1 2">
    <name type="scientific">Paramecium octaurelia</name>
    <dbReference type="NCBI Taxonomy" id="43137"/>
    <lineage>
        <taxon>Eukaryota</taxon>
        <taxon>Sar</taxon>
        <taxon>Alveolata</taxon>
        <taxon>Ciliophora</taxon>
        <taxon>Intramacronucleata</taxon>
        <taxon>Oligohymenophorea</taxon>
        <taxon>Peniculida</taxon>
        <taxon>Parameciidae</taxon>
        <taxon>Paramecium</taxon>
    </lineage>
</organism>
<dbReference type="OrthoDB" id="306820at2759"/>
<dbReference type="AlphaFoldDB" id="A0A8S1XKY5"/>
<accession>A0A8S1XKY5</accession>
<dbReference type="Proteomes" id="UP000683925">
    <property type="component" value="Unassembled WGS sequence"/>
</dbReference>
<comment type="caution">
    <text evidence="1">The sequence shown here is derived from an EMBL/GenBank/DDBJ whole genome shotgun (WGS) entry which is preliminary data.</text>
</comment>